<gene>
    <name evidence="6" type="primary">nusA</name>
    <name evidence="8" type="ORF">ENM11_05650</name>
</gene>
<dbReference type="GO" id="GO:0031564">
    <property type="term" value="P:transcription antitermination"/>
    <property type="evidence" value="ECO:0007669"/>
    <property type="project" value="InterPro"/>
</dbReference>
<comment type="similarity">
    <text evidence="6">Belongs to the NusA family.</text>
</comment>
<dbReference type="Gene3D" id="3.30.300.20">
    <property type="match status" value="2"/>
</dbReference>
<evidence type="ECO:0000256" key="5">
    <source>
        <dbReference type="ARBA" id="ARBA00023163"/>
    </source>
</evidence>
<dbReference type="InterPro" id="IPR010212">
    <property type="entry name" value="NusA_arc"/>
</dbReference>
<evidence type="ECO:0000313" key="8">
    <source>
        <dbReference type="EMBL" id="HHK68620.1"/>
    </source>
</evidence>
<dbReference type="InterPro" id="IPR058582">
    <property type="entry name" value="KH_NusA_2nd"/>
</dbReference>
<evidence type="ECO:0000256" key="3">
    <source>
        <dbReference type="ARBA" id="ARBA00022884"/>
    </source>
</evidence>
<dbReference type="InterPro" id="IPR015946">
    <property type="entry name" value="KH_dom-like_a/b"/>
</dbReference>
<dbReference type="NCBIfam" id="TIGR01952">
    <property type="entry name" value="nusA_arch"/>
    <property type="match status" value="1"/>
</dbReference>
<dbReference type="HAMAP" id="MF_00945_A">
    <property type="entry name" value="NusA_A"/>
    <property type="match status" value="1"/>
</dbReference>
<evidence type="ECO:0000259" key="7">
    <source>
        <dbReference type="Pfam" id="PF26594"/>
    </source>
</evidence>
<comment type="function">
    <text evidence="6">Participates in transcription termination.</text>
</comment>
<dbReference type="SUPFAM" id="SSF54814">
    <property type="entry name" value="Prokaryotic type KH domain (KH-domain type II)"/>
    <property type="match status" value="1"/>
</dbReference>
<dbReference type="GO" id="GO:0003723">
    <property type="term" value="F:RNA binding"/>
    <property type="evidence" value="ECO:0007669"/>
    <property type="project" value="UniProtKB-KW"/>
</dbReference>
<keyword evidence="1 6" id="KW-0806">Transcription termination</keyword>
<dbReference type="GO" id="GO:0005829">
    <property type="term" value="C:cytosol"/>
    <property type="evidence" value="ECO:0007669"/>
    <property type="project" value="TreeGrafter"/>
</dbReference>
<accession>A0A7C5LCC4</accession>
<dbReference type="CDD" id="cd22531">
    <property type="entry name" value="KH-II_NusA_arch_rpt2"/>
    <property type="match status" value="1"/>
</dbReference>
<dbReference type="InterPro" id="IPR030842">
    <property type="entry name" value="TF_NusA_bacterial"/>
</dbReference>
<evidence type="ECO:0000256" key="4">
    <source>
        <dbReference type="ARBA" id="ARBA00023015"/>
    </source>
</evidence>
<dbReference type="AlphaFoldDB" id="A0A7C5LCC4"/>
<name>A0A7C5LCC4_CALS0</name>
<proteinExistence type="inferred from homology"/>
<organism evidence="8">
    <name type="scientific">Caldiarchaeum subterraneum</name>
    <dbReference type="NCBI Taxonomy" id="311458"/>
    <lineage>
        <taxon>Archaea</taxon>
        <taxon>Nitrososphaerota</taxon>
        <taxon>Candidatus Caldarchaeales</taxon>
        <taxon>Candidatus Caldarchaeaceae</taxon>
        <taxon>Candidatus Caldarchaeum</taxon>
    </lineage>
</organism>
<dbReference type="Pfam" id="PF26594">
    <property type="entry name" value="KH_NusA_2nd"/>
    <property type="match status" value="1"/>
</dbReference>
<keyword evidence="4 6" id="KW-0805">Transcription regulation</keyword>
<comment type="subcellular location">
    <subcellularLocation>
        <location evidence="6">Cytoplasm</location>
    </subcellularLocation>
</comment>
<sequence length="152" mass="17211">MNRWEWRKVGEGIRLTEKEMKYIQMFETVTGAVVVDCVEDGDLLTFVVRQGDLKKALSGRGSKIKELVRVFRKRIKVVELAADAAVFIKNLLYPAEVIDPVRLMERPDGKTIAVVTVNPRDKGVAIGKDGKNINLARLLVKRHFNIEHVSVQ</sequence>
<comment type="caution">
    <text evidence="8">The sequence shown here is derived from an EMBL/GenBank/DDBJ whole genome shotgun (WGS) entry which is preliminary data.</text>
</comment>
<dbReference type="EMBL" id="DRWN01000046">
    <property type="protein sequence ID" value="HHK68620.1"/>
    <property type="molecule type" value="Genomic_DNA"/>
</dbReference>
<evidence type="ECO:0000256" key="1">
    <source>
        <dbReference type="ARBA" id="ARBA00022472"/>
    </source>
</evidence>
<feature type="domain" description="NusA-like second KH" evidence="7">
    <location>
        <begin position="86"/>
        <end position="150"/>
    </location>
</feature>
<keyword evidence="2 6" id="KW-0963">Cytoplasm</keyword>
<keyword evidence="3" id="KW-0694">RNA-binding</keyword>
<evidence type="ECO:0000256" key="2">
    <source>
        <dbReference type="ARBA" id="ARBA00022490"/>
    </source>
</evidence>
<dbReference type="InterPro" id="IPR009019">
    <property type="entry name" value="KH_sf_prok-type"/>
</dbReference>
<evidence type="ECO:0000256" key="6">
    <source>
        <dbReference type="HAMAP-Rule" id="MF_00945"/>
    </source>
</evidence>
<protein>
    <recommendedName>
        <fullName evidence="6">Probable transcription termination protein NusA</fullName>
    </recommendedName>
</protein>
<dbReference type="GO" id="GO:0006353">
    <property type="term" value="P:DNA-templated transcription termination"/>
    <property type="evidence" value="ECO:0007669"/>
    <property type="project" value="UniProtKB-UniRule"/>
</dbReference>
<dbReference type="PANTHER" id="PTHR22648">
    <property type="entry name" value="TRANSCRIPTION TERMINATION FACTOR NUSA"/>
    <property type="match status" value="1"/>
</dbReference>
<reference evidence="8" key="1">
    <citation type="journal article" date="2020" name="mSystems">
        <title>Genome- and Community-Level Interaction Insights into Carbon Utilization and Element Cycling Functions of Hydrothermarchaeota in Hydrothermal Sediment.</title>
        <authorList>
            <person name="Zhou Z."/>
            <person name="Liu Y."/>
            <person name="Xu W."/>
            <person name="Pan J."/>
            <person name="Luo Z.H."/>
            <person name="Li M."/>
        </authorList>
    </citation>
    <scope>NUCLEOTIDE SEQUENCE [LARGE SCALE GENOMIC DNA]</scope>
    <source>
        <strain evidence="8">SpSt-1056</strain>
    </source>
</reference>
<keyword evidence="5 6" id="KW-0804">Transcription</keyword>
<dbReference type="PANTHER" id="PTHR22648:SF0">
    <property type="entry name" value="TRANSCRIPTION TERMINATION_ANTITERMINATION PROTEIN NUSA"/>
    <property type="match status" value="1"/>
</dbReference>